<dbReference type="AlphaFoldDB" id="A0A561VH79"/>
<organism evidence="2 3">
    <name type="scientific">Micromonospora palomenae</name>
    <dbReference type="NCBI Taxonomy" id="1461247"/>
    <lineage>
        <taxon>Bacteria</taxon>
        <taxon>Bacillati</taxon>
        <taxon>Actinomycetota</taxon>
        <taxon>Actinomycetes</taxon>
        <taxon>Micromonosporales</taxon>
        <taxon>Micromonosporaceae</taxon>
        <taxon>Micromonospora</taxon>
    </lineage>
</organism>
<dbReference type="EMBL" id="VIXA01000005">
    <property type="protein sequence ID" value="TWG10986.1"/>
    <property type="molecule type" value="Genomic_DNA"/>
</dbReference>
<feature type="transmembrane region" description="Helical" evidence="1">
    <location>
        <begin position="12"/>
        <end position="34"/>
    </location>
</feature>
<keyword evidence="1" id="KW-1133">Transmembrane helix</keyword>
<keyword evidence="1" id="KW-0472">Membrane</keyword>
<feature type="transmembrane region" description="Helical" evidence="1">
    <location>
        <begin position="159"/>
        <end position="178"/>
    </location>
</feature>
<name>A0A561VH79_9ACTN</name>
<proteinExistence type="predicted"/>
<feature type="transmembrane region" description="Helical" evidence="1">
    <location>
        <begin position="99"/>
        <end position="119"/>
    </location>
</feature>
<dbReference type="Proteomes" id="UP000319927">
    <property type="component" value="Unassembled WGS sequence"/>
</dbReference>
<keyword evidence="3" id="KW-1185">Reference proteome</keyword>
<feature type="transmembrane region" description="Helical" evidence="1">
    <location>
        <begin position="73"/>
        <end position="93"/>
    </location>
</feature>
<protein>
    <submittedName>
        <fullName evidence="2">Uncharacterized membrane protein HdeD (DUF308 family)</fullName>
    </submittedName>
</protein>
<feature type="transmembrane region" description="Helical" evidence="1">
    <location>
        <begin position="131"/>
        <end position="153"/>
    </location>
</feature>
<dbReference type="OrthoDB" id="960912at2"/>
<evidence type="ECO:0000256" key="1">
    <source>
        <dbReference type="SAM" id="Phobius"/>
    </source>
</evidence>
<comment type="caution">
    <text evidence="2">The sequence shown here is derived from an EMBL/GenBank/DDBJ whole genome shotgun (WGS) entry which is preliminary data.</text>
</comment>
<dbReference type="RefSeq" id="WP_154943244.1">
    <property type="nucleotide sequence ID" value="NZ_VIXA01000005.1"/>
</dbReference>
<keyword evidence="1" id="KW-0812">Transmembrane</keyword>
<evidence type="ECO:0000313" key="3">
    <source>
        <dbReference type="Proteomes" id="UP000319927"/>
    </source>
</evidence>
<evidence type="ECO:0000313" key="2">
    <source>
        <dbReference type="EMBL" id="TWG10986.1"/>
    </source>
</evidence>
<feature type="transmembrane region" description="Helical" evidence="1">
    <location>
        <begin position="40"/>
        <end position="61"/>
    </location>
</feature>
<gene>
    <name evidence="2" type="ORF">FHX75_1574</name>
</gene>
<reference evidence="2 3" key="1">
    <citation type="submission" date="2019-06" db="EMBL/GenBank/DDBJ databases">
        <title>Sequencing the genomes of 1000 actinobacteria strains.</title>
        <authorList>
            <person name="Klenk H.-P."/>
        </authorList>
    </citation>
    <scope>NUCLEOTIDE SEQUENCE [LARGE SCALE GENOMIC DNA]</scope>
    <source>
        <strain evidence="2 3">DSM 102131</strain>
    </source>
</reference>
<accession>A0A561VH79</accession>
<sequence>MNTSPQPDTRTLYVFLTRGVIAIAWAAVFVAVSHSLTTDVTVGAGILLVLYPLIDAVASLIDARSQRGSARQLLLVNTGTSTIAAVALGVAATGSVASVFAAFGVWAVVSGAVQLVVALRRRAQLGNQWPLLLANGLSVIGGIAYLIAAAVGHWTLSMITLYTASGGIYFVIQAGLLARRRRRLANAAPS</sequence>